<dbReference type="OrthoDB" id="3420984at2"/>
<dbReference type="Pfam" id="PF13560">
    <property type="entry name" value="HTH_31"/>
    <property type="match status" value="1"/>
</dbReference>
<dbReference type="PROSITE" id="PS50943">
    <property type="entry name" value="HTH_CROC1"/>
    <property type="match status" value="1"/>
</dbReference>
<dbReference type="InterPro" id="IPR001387">
    <property type="entry name" value="Cro/C1-type_HTH"/>
</dbReference>
<evidence type="ECO:0000313" key="2">
    <source>
        <dbReference type="EMBL" id="SFT01824.1"/>
    </source>
</evidence>
<dbReference type="CDD" id="cd00093">
    <property type="entry name" value="HTH_XRE"/>
    <property type="match status" value="1"/>
</dbReference>
<dbReference type="SUPFAM" id="SSF48452">
    <property type="entry name" value="TPR-like"/>
    <property type="match status" value="1"/>
</dbReference>
<evidence type="ECO:0000313" key="3">
    <source>
        <dbReference type="Proteomes" id="UP000198852"/>
    </source>
</evidence>
<gene>
    <name evidence="2" type="ORF">SAMN05660874_05003</name>
</gene>
<dbReference type="AlphaFoldDB" id="A0A1I6UKE2"/>
<dbReference type="InterPro" id="IPR010982">
    <property type="entry name" value="Lambda_DNA-bd_dom_sf"/>
</dbReference>
<dbReference type="SUPFAM" id="SSF47413">
    <property type="entry name" value="lambda repressor-like DNA-binding domains"/>
    <property type="match status" value="1"/>
</dbReference>
<organism evidence="2 3">
    <name type="scientific">Saccharopolyspora flava</name>
    <dbReference type="NCBI Taxonomy" id="95161"/>
    <lineage>
        <taxon>Bacteria</taxon>
        <taxon>Bacillati</taxon>
        <taxon>Actinomycetota</taxon>
        <taxon>Actinomycetes</taxon>
        <taxon>Pseudonocardiales</taxon>
        <taxon>Pseudonocardiaceae</taxon>
        <taxon>Saccharopolyspora</taxon>
    </lineage>
</organism>
<evidence type="ECO:0000259" key="1">
    <source>
        <dbReference type="PROSITE" id="PS50943"/>
    </source>
</evidence>
<proteinExistence type="predicted"/>
<feature type="domain" description="HTH cro/C1-type" evidence="1">
    <location>
        <begin position="24"/>
        <end position="69"/>
    </location>
</feature>
<reference evidence="3" key="1">
    <citation type="submission" date="2016-10" db="EMBL/GenBank/DDBJ databases">
        <authorList>
            <person name="Varghese N."/>
            <person name="Submissions S."/>
        </authorList>
    </citation>
    <scope>NUCLEOTIDE SEQUENCE [LARGE SCALE GENOMIC DNA]</scope>
    <source>
        <strain evidence="3">DSM 44771</strain>
    </source>
</reference>
<name>A0A1I6UKE2_9PSEU</name>
<dbReference type="SMART" id="SM00530">
    <property type="entry name" value="HTH_XRE"/>
    <property type="match status" value="1"/>
</dbReference>
<protein>
    <submittedName>
        <fullName evidence="2">Transcriptional regulator, contains XRE-family HTH domain</fullName>
    </submittedName>
</protein>
<dbReference type="InterPro" id="IPR011990">
    <property type="entry name" value="TPR-like_helical_dom_sf"/>
</dbReference>
<keyword evidence="3" id="KW-1185">Reference proteome</keyword>
<accession>A0A1I6UKE2</accession>
<dbReference type="Gene3D" id="1.10.260.40">
    <property type="entry name" value="lambda repressor-like DNA-binding domains"/>
    <property type="match status" value="1"/>
</dbReference>
<dbReference type="STRING" id="95161.SAMN05660874_05003"/>
<dbReference type="GO" id="GO:0003677">
    <property type="term" value="F:DNA binding"/>
    <property type="evidence" value="ECO:0007669"/>
    <property type="project" value="InterPro"/>
</dbReference>
<dbReference type="EMBL" id="FOZX01000011">
    <property type="protein sequence ID" value="SFT01824.1"/>
    <property type="molecule type" value="Genomic_DNA"/>
</dbReference>
<dbReference type="Proteomes" id="UP000198852">
    <property type="component" value="Unassembled WGS sequence"/>
</dbReference>
<sequence length="391" mass="42091">MRWFLVSDKALGERVRELRGWLFTQRQLAERAGVSVDLVRKLEQGTRNSASVASLHRLARALDVSLAELVGPGSLPEQGSGEGVTALRFAVSGIDDLLDPSEIEPVEPREVERTLTYLWGVYWAGRYDQLVSLIPSALASLRAETGNPAAVAHGYWVAGCVLTQLRQPDAAFIAIRHAVDAADQSGDPLLAATLRGSLSWQLMVAGRFVESEALAVRAAEVIEPRGEVSPPGLSVYGSLVLTAATAAARARKNGRARNLLAESSQVAHRIGEDRQDYQTAFGPSQVAMQSVDVGVQTEEFGDALTAARVMPNAGAALPLASRARHLTDRALAHARLGQHDKAANLVLAAEQMAPDWAKHQTLVKSVTRDLLGTRESRTPRLRSMAGRIGVR</sequence>